<dbReference type="AlphaFoldDB" id="A0A6P8IXA5"/>
<dbReference type="PANTHER" id="PTHR42752:SF1">
    <property type="entry name" value="IMIDAZOLONEPROPIONASE-RELATED"/>
    <property type="match status" value="1"/>
</dbReference>
<evidence type="ECO:0000256" key="11">
    <source>
        <dbReference type="ARBA" id="ARBA00023004"/>
    </source>
</evidence>
<evidence type="ECO:0000256" key="1">
    <source>
        <dbReference type="ARBA" id="ARBA00000853"/>
    </source>
</evidence>
<evidence type="ECO:0000256" key="2">
    <source>
        <dbReference type="ARBA" id="ARBA00001965"/>
    </source>
</evidence>
<feature type="domain" description="Amidohydrolase-related" evidence="12">
    <location>
        <begin position="80"/>
        <end position="424"/>
    </location>
</feature>
<evidence type="ECO:0000256" key="8">
    <source>
        <dbReference type="ARBA" id="ARBA00022801"/>
    </source>
</evidence>
<keyword evidence="7" id="KW-0479">Metal-binding</keyword>
<evidence type="ECO:0000256" key="9">
    <source>
        <dbReference type="ARBA" id="ARBA00022808"/>
    </source>
</evidence>
<dbReference type="SUPFAM" id="SSF51556">
    <property type="entry name" value="Metallo-dependent hydrolases"/>
    <property type="match status" value="1"/>
</dbReference>
<evidence type="ECO:0000256" key="10">
    <source>
        <dbReference type="ARBA" id="ARBA00022833"/>
    </source>
</evidence>
<dbReference type="FunCoup" id="A0A6P8IXA5">
    <property type="interactions" value="365"/>
</dbReference>
<sequence>MSRLIIRHAKQVVMVCKNGERILKGEAMKEIAVFNSTDAQGVSVVANEGRIECIDWDESVEKKYGDCTFDTEIDASGMCVLPGLVDAHTHPVWVGDRVHEFAMKLAGASYMDVHKAGGGINFTVQHVHSASEDDLYEPLKQRLNTMLKYGTTLVEAKSGYGLDVDNEIKMLRVIERAKKELPIEISSTYCGAHSIPKGSTAEKATENILNEQLPAIQKLMKNGELTVENIDVFCEKGVFETEDTRKILQAGKEAGLAINFHGDELHPMNSGELGADVGAQAISHLEEVSDAGIKAMAQASIIGVLLPTTAYILRLKPPPARQMIEQGVAVALGTDFNPNAYCLSMPLTMHLACCILRMSMPEVLAAATINAAASIGRSHSHGSLEVGKVADMIVVKAPRWEHLIYQLAGHNELITYVIKSGKVVYQS</sequence>
<dbReference type="CDD" id="cd01296">
    <property type="entry name" value="Imidazolone-5PH"/>
    <property type="match status" value="1"/>
</dbReference>
<evidence type="ECO:0000256" key="4">
    <source>
        <dbReference type="ARBA" id="ARBA00008002"/>
    </source>
</evidence>
<dbReference type="GO" id="GO:0019557">
    <property type="term" value="P:L-histidine catabolic process to glutamate and formate"/>
    <property type="evidence" value="ECO:0007669"/>
    <property type="project" value="UniProtKB-UniPathway"/>
</dbReference>
<accession>A0A6P8IXA5</accession>
<evidence type="ECO:0000256" key="7">
    <source>
        <dbReference type="ARBA" id="ARBA00022723"/>
    </source>
</evidence>
<dbReference type="Gene3D" id="3.20.20.140">
    <property type="entry name" value="Metal-dependent hydrolases"/>
    <property type="match status" value="1"/>
</dbReference>
<dbReference type="GO" id="GO:0019556">
    <property type="term" value="P:L-histidine catabolic process to glutamate and formamide"/>
    <property type="evidence" value="ECO:0007669"/>
    <property type="project" value="UniProtKB-UniPathway"/>
</dbReference>
<name>A0A6P8IXA5_ACTTE</name>
<dbReference type="InterPro" id="IPR005920">
    <property type="entry name" value="HutI"/>
</dbReference>
<dbReference type="InterPro" id="IPR011059">
    <property type="entry name" value="Metal-dep_hydrolase_composite"/>
</dbReference>
<evidence type="ECO:0000256" key="6">
    <source>
        <dbReference type="ARBA" id="ARBA00013406"/>
    </source>
</evidence>
<dbReference type="Gene3D" id="2.30.40.10">
    <property type="entry name" value="Urease, subunit C, domain 1"/>
    <property type="match status" value="1"/>
</dbReference>
<dbReference type="Pfam" id="PF01979">
    <property type="entry name" value="Amidohydro_1"/>
    <property type="match status" value="1"/>
</dbReference>
<comment type="similarity">
    <text evidence="4">Belongs to the metallo-dependent hydrolases superfamily. HutI family.</text>
</comment>
<evidence type="ECO:0000313" key="13">
    <source>
        <dbReference type="Proteomes" id="UP000515163"/>
    </source>
</evidence>
<dbReference type="RefSeq" id="XP_031571789.1">
    <property type="nucleotide sequence ID" value="XM_031715929.1"/>
</dbReference>
<keyword evidence="9" id="KW-0369">Histidine metabolism</keyword>
<dbReference type="GO" id="GO:0005737">
    <property type="term" value="C:cytoplasm"/>
    <property type="evidence" value="ECO:0007669"/>
    <property type="project" value="InterPro"/>
</dbReference>
<keyword evidence="11" id="KW-0408">Iron</keyword>
<dbReference type="GO" id="GO:0050480">
    <property type="term" value="F:imidazolonepropionase activity"/>
    <property type="evidence" value="ECO:0007669"/>
    <property type="project" value="UniProtKB-EC"/>
</dbReference>
<organism evidence="13 14">
    <name type="scientific">Actinia tenebrosa</name>
    <name type="common">Australian red waratah sea anemone</name>
    <dbReference type="NCBI Taxonomy" id="6105"/>
    <lineage>
        <taxon>Eukaryota</taxon>
        <taxon>Metazoa</taxon>
        <taxon>Cnidaria</taxon>
        <taxon>Anthozoa</taxon>
        <taxon>Hexacorallia</taxon>
        <taxon>Actiniaria</taxon>
        <taxon>Actiniidae</taxon>
        <taxon>Actinia</taxon>
    </lineage>
</organism>
<keyword evidence="10" id="KW-0862">Zinc</keyword>
<comment type="cofactor">
    <cofactor evidence="2">
        <name>Fe(3+)</name>
        <dbReference type="ChEBI" id="CHEBI:29034"/>
    </cofactor>
</comment>
<dbReference type="PANTHER" id="PTHR42752">
    <property type="entry name" value="IMIDAZOLONEPROPIONASE"/>
    <property type="match status" value="1"/>
</dbReference>
<dbReference type="FunFam" id="3.20.20.140:FF:000007">
    <property type="entry name" value="Imidazolonepropionase"/>
    <property type="match status" value="1"/>
</dbReference>
<dbReference type="EC" id="3.5.2.7" evidence="5"/>
<keyword evidence="13" id="KW-1185">Reference proteome</keyword>
<protein>
    <recommendedName>
        <fullName evidence="6">Probable imidazolonepropionase</fullName>
        <ecNumber evidence="5">3.5.2.7</ecNumber>
    </recommendedName>
</protein>
<proteinExistence type="inferred from homology"/>
<gene>
    <name evidence="14" type="primary">LOC116305927</name>
</gene>
<dbReference type="SUPFAM" id="SSF51338">
    <property type="entry name" value="Composite domain of metallo-dependent hydrolases"/>
    <property type="match status" value="1"/>
</dbReference>
<dbReference type="InterPro" id="IPR006680">
    <property type="entry name" value="Amidohydro-rel"/>
</dbReference>
<evidence type="ECO:0000256" key="3">
    <source>
        <dbReference type="ARBA" id="ARBA00004758"/>
    </source>
</evidence>
<evidence type="ECO:0000259" key="12">
    <source>
        <dbReference type="Pfam" id="PF01979"/>
    </source>
</evidence>
<comment type="catalytic activity">
    <reaction evidence="1">
        <text>4-imidazolone-5-propanoate + H2O = N-formimidoyl-L-glutamate</text>
        <dbReference type="Rhea" id="RHEA:23660"/>
        <dbReference type="ChEBI" id="CHEBI:15377"/>
        <dbReference type="ChEBI" id="CHEBI:58928"/>
        <dbReference type="ChEBI" id="CHEBI:77893"/>
        <dbReference type="EC" id="3.5.2.7"/>
    </reaction>
</comment>
<evidence type="ECO:0000256" key="5">
    <source>
        <dbReference type="ARBA" id="ARBA00012864"/>
    </source>
</evidence>
<dbReference type="InParanoid" id="A0A6P8IXA5"/>
<comment type="pathway">
    <text evidence="3">Amino-acid degradation; L-histidine degradation into L-glutamate; N-formimidoyl-L-glutamate from L-histidine: step 3/3.</text>
</comment>
<evidence type="ECO:0000313" key="14">
    <source>
        <dbReference type="RefSeq" id="XP_031571789.1"/>
    </source>
</evidence>
<reference evidence="14" key="1">
    <citation type="submission" date="2025-08" db="UniProtKB">
        <authorList>
            <consortium name="RefSeq"/>
        </authorList>
    </citation>
    <scope>IDENTIFICATION</scope>
    <source>
        <tissue evidence="14">Tentacle</tissue>
    </source>
</reference>
<dbReference type="NCBIfam" id="TIGR01224">
    <property type="entry name" value="hutI"/>
    <property type="match status" value="1"/>
</dbReference>
<dbReference type="KEGG" id="aten:116305927"/>
<dbReference type="GeneID" id="116305927"/>
<dbReference type="InterPro" id="IPR032466">
    <property type="entry name" value="Metal_Hydrolase"/>
</dbReference>
<dbReference type="GO" id="GO:0046872">
    <property type="term" value="F:metal ion binding"/>
    <property type="evidence" value="ECO:0007669"/>
    <property type="project" value="UniProtKB-KW"/>
</dbReference>
<dbReference type="Proteomes" id="UP000515163">
    <property type="component" value="Unplaced"/>
</dbReference>
<dbReference type="OrthoDB" id="194468at2759"/>
<dbReference type="UniPathway" id="UPA00379">
    <property type="reaction ID" value="UER00551"/>
</dbReference>
<keyword evidence="8" id="KW-0378">Hydrolase</keyword>